<dbReference type="EMBL" id="JARXVC010000023">
    <property type="protein sequence ID" value="MDH6284490.1"/>
    <property type="molecule type" value="Genomic_DNA"/>
</dbReference>
<proteinExistence type="predicted"/>
<name>A0ABT6MJN2_9NOCA</name>
<evidence type="ECO:0000313" key="3">
    <source>
        <dbReference type="Proteomes" id="UP001160334"/>
    </source>
</evidence>
<protein>
    <submittedName>
        <fullName evidence="2">Uncharacterized protein</fullName>
    </submittedName>
</protein>
<evidence type="ECO:0000313" key="2">
    <source>
        <dbReference type="EMBL" id="MDH6284490.1"/>
    </source>
</evidence>
<comment type="caution">
    <text evidence="2">The sequence shown here is derived from an EMBL/GenBank/DDBJ whole genome shotgun (WGS) entry which is preliminary data.</text>
</comment>
<dbReference type="Proteomes" id="UP001160334">
    <property type="component" value="Unassembled WGS sequence"/>
</dbReference>
<evidence type="ECO:0000256" key="1">
    <source>
        <dbReference type="SAM" id="MobiDB-lite"/>
    </source>
</evidence>
<accession>A0ABT6MJN2</accession>
<organism evidence="2 3">
    <name type="scientific">Prescottella agglutinans</name>
    <dbReference type="NCBI Taxonomy" id="1644129"/>
    <lineage>
        <taxon>Bacteria</taxon>
        <taxon>Bacillati</taxon>
        <taxon>Actinomycetota</taxon>
        <taxon>Actinomycetes</taxon>
        <taxon>Mycobacteriales</taxon>
        <taxon>Nocardiaceae</taxon>
        <taxon>Prescottella</taxon>
    </lineage>
</organism>
<sequence length="55" mass="5971">MYDELVKNGELLPTKKPRSHPQLPTRPDSFVTATSSVNAPAPAETPGQQPTLEAR</sequence>
<feature type="compositionally biased region" description="Polar residues" evidence="1">
    <location>
        <begin position="46"/>
        <end position="55"/>
    </location>
</feature>
<feature type="region of interest" description="Disordered" evidence="1">
    <location>
        <begin position="1"/>
        <end position="55"/>
    </location>
</feature>
<reference evidence="2 3" key="1">
    <citation type="submission" date="2023-04" db="EMBL/GenBank/DDBJ databases">
        <title>Forest soil microbial communities from Buena Vista Peninsula, Colon Province, Panama.</title>
        <authorList>
            <person name="Bouskill N."/>
        </authorList>
    </citation>
    <scope>NUCLEOTIDE SEQUENCE [LARGE SCALE GENOMIC DNA]</scope>
    <source>
        <strain evidence="2 3">CFH S0262</strain>
    </source>
</reference>
<gene>
    <name evidence="2" type="ORF">M2280_005750</name>
</gene>
<keyword evidence="3" id="KW-1185">Reference proteome</keyword>
<dbReference type="RefSeq" id="WP_280763710.1">
    <property type="nucleotide sequence ID" value="NZ_JARXVC010000023.1"/>
</dbReference>